<evidence type="ECO:0000256" key="3">
    <source>
        <dbReference type="ARBA" id="ARBA00023300"/>
    </source>
</evidence>
<protein>
    <recommendedName>
        <fullName evidence="6">Chaperonin-like RbcX protein</fullName>
    </recommendedName>
</protein>
<dbReference type="Proteomes" id="UP000825935">
    <property type="component" value="Chromosome 15"/>
</dbReference>
<dbReference type="GO" id="GO:0015979">
    <property type="term" value="P:photosynthesis"/>
    <property type="evidence" value="ECO:0007669"/>
    <property type="project" value="UniProtKB-KW"/>
</dbReference>
<reference evidence="4" key="1">
    <citation type="submission" date="2021-08" db="EMBL/GenBank/DDBJ databases">
        <title>WGS assembly of Ceratopteris richardii.</title>
        <authorList>
            <person name="Marchant D.B."/>
            <person name="Chen G."/>
            <person name="Jenkins J."/>
            <person name="Shu S."/>
            <person name="Leebens-Mack J."/>
            <person name="Grimwood J."/>
            <person name="Schmutz J."/>
            <person name="Soltis P."/>
            <person name="Soltis D."/>
            <person name="Chen Z.-H."/>
        </authorList>
    </citation>
    <scope>NUCLEOTIDE SEQUENCE</scope>
    <source>
        <strain evidence="4">Whitten #5841</strain>
        <tissue evidence="4">Leaf</tissue>
    </source>
</reference>
<evidence type="ECO:0008006" key="6">
    <source>
        <dbReference type="Google" id="ProtNLM"/>
    </source>
</evidence>
<dbReference type="GO" id="GO:0015977">
    <property type="term" value="P:carbon fixation"/>
    <property type="evidence" value="ECO:0007669"/>
    <property type="project" value="UniProtKB-KW"/>
</dbReference>
<accession>A0A8T2T2E4</accession>
<sequence>MRCYTTSGGTSEPWAMVLASAASSSASSAPSSPSYPVASLSCSLPSRLCATSRRHCSRLRRCSSLQPVWDDGRARLLLGRKKKPSYVANSTCVPVKCDIGGQYEDSFADVDKHLIDYFTFKAVRTVLVQLYEMNPTQYNWFYRFVLEKNPQDGKYFLKSLVKERQELGERVMVTRLHLYNLWIKKYDHDTVCKAISDQNLALLRERLVQTVKWPSAEDDVSKS</sequence>
<comment type="caution">
    <text evidence="4">The sequence shown here is derived from an EMBL/GenBank/DDBJ whole genome shotgun (WGS) entry which is preliminary data.</text>
</comment>
<name>A0A8T2T2E4_CERRI</name>
<dbReference type="SUPFAM" id="SSF158615">
    <property type="entry name" value="RbcX-like"/>
    <property type="match status" value="1"/>
</dbReference>
<dbReference type="AlphaFoldDB" id="A0A8T2T2E4"/>
<dbReference type="InterPro" id="IPR038052">
    <property type="entry name" value="Chaperonin_RbcX_sf"/>
</dbReference>
<evidence type="ECO:0000256" key="2">
    <source>
        <dbReference type="ARBA" id="ARBA00023186"/>
    </source>
</evidence>
<dbReference type="GO" id="GO:0110102">
    <property type="term" value="P:ribulose bisphosphate carboxylase complex assembly"/>
    <property type="evidence" value="ECO:0007669"/>
    <property type="project" value="InterPro"/>
</dbReference>
<dbReference type="Gene3D" id="1.10.1200.210">
    <property type="entry name" value="Chaperonin-like RbcX"/>
    <property type="match status" value="1"/>
</dbReference>
<evidence type="ECO:0000313" key="5">
    <source>
        <dbReference type="Proteomes" id="UP000825935"/>
    </source>
</evidence>
<keyword evidence="1" id="KW-0602">Photosynthesis</keyword>
<gene>
    <name evidence="4" type="ORF">KP509_15G035500</name>
</gene>
<dbReference type="PANTHER" id="PTHR33791">
    <property type="entry name" value="CHAPERONIN-LIKE RBCX PROTEIN 1, CHLOROPLASTIC"/>
    <property type="match status" value="1"/>
</dbReference>
<evidence type="ECO:0000313" key="4">
    <source>
        <dbReference type="EMBL" id="KAH7404631.1"/>
    </source>
</evidence>
<organism evidence="4 5">
    <name type="scientific">Ceratopteris richardii</name>
    <name type="common">Triangle waterfern</name>
    <dbReference type="NCBI Taxonomy" id="49495"/>
    <lineage>
        <taxon>Eukaryota</taxon>
        <taxon>Viridiplantae</taxon>
        <taxon>Streptophyta</taxon>
        <taxon>Embryophyta</taxon>
        <taxon>Tracheophyta</taxon>
        <taxon>Polypodiopsida</taxon>
        <taxon>Polypodiidae</taxon>
        <taxon>Polypodiales</taxon>
        <taxon>Pteridineae</taxon>
        <taxon>Pteridaceae</taxon>
        <taxon>Parkerioideae</taxon>
        <taxon>Ceratopteris</taxon>
    </lineage>
</organism>
<dbReference type="EMBL" id="CM035420">
    <property type="protein sequence ID" value="KAH7404631.1"/>
    <property type="molecule type" value="Genomic_DNA"/>
</dbReference>
<keyword evidence="5" id="KW-1185">Reference proteome</keyword>
<dbReference type="InterPro" id="IPR003435">
    <property type="entry name" value="Chaperonin_RcbX"/>
</dbReference>
<proteinExistence type="predicted"/>
<dbReference type="OrthoDB" id="546456at2759"/>
<keyword evidence="2" id="KW-0143">Chaperone</keyword>
<dbReference type="GO" id="GO:0044183">
    <property type="term" value="F:protein folding chaperone"/>
    <property type="evidence" value="ECO:0007669"/>
    <property type="project" value="InterPro"/>
</dbReference>
<dbReference type="Pfam" id="PF02341">
    <property type="entry name" value="RbcX"/>
    <property type="match status" value="1"/>
</dbReference>
<keyword evidence="3" id="KW-0120">Carbon dioxide fixation</keyword>
<evidence type="ECO:0000256" key="1">
    <source>
        <dbReference type="ARBA" id="ARBA00022531"/>
    </source>
</evidence>
<dbReference type="PANTHER" id="PTHR33791:SF1">
    <property type="entry name" value="RUBISCO CHAPERONE RBCX"/>
    <property type="match status" value="1"/>
</dbReference>